<dbReference type="PIRSF" id="PIRSF031900">
    <property type="entry name" value="UCP031900"/>
    <property type="match status" value="1"/>
</dbReference>
<dbReference type="EMBL" id="BAAAFZ010000015">
    <property type="protein sequence ID" value="GAA0577649.1"/>
    <property type="molecule type" value="Genomic_DNA"/>
</dbReference>
<proteinExistence type="predicted"/>
<sequence length="278" mass="29361">MELLGGLELDGGAIGFGGFSGLHLDDDLRLTAVSDLARWMSARLVLREDGRPAGLADLRTGRLRDGAGKQLSRGYAGDAEGLARLPDGSWLVAFERWHRLRAFRGLNGPGAYVEAPPGLDRAPFNGGVEALAVLADGALLLVTEAMQGGADPRLRRAWLGGPGAWKPVFYRAAEGFDPADAAALPDGGALILERRFSLFGGFGGRVVRLAAAQLRGTPPATVLEGEEILSLSSPLPTENYEAVSVARHRGRTLLAVLADDNENMLQRSLLLLFACAGA</sequence>
<dbReference type="Proteomes" id="UP001501588">
    <property type="component" value="Unassembled WGS sequence"/>
</dbReference>
<dbReference type="SUPFAM" id="SSF50956">
    <property type="entry name" value="Thermostable phytase (3-phytase)"/>
    <property type="match status" value="1"/>
</dbReference>
<dbReference type="InterPro" id="IPR014567">
    <property type="entry name" value="UCP031900"/>
</dbReference>
<feature type="domain" description="Phytase-like" evidence="1">
    <location>
        <begin position="15"/>
        <end position="261"/>
    </location>
</feature>
<keyword evidence="3" id="KW-1185">Reference proteome</keyword>
<name>A0ABP3Q3P4_9PROT</name>
<protein>
    <recommendedName>
        <fullName evidence="1">Phytase-like domain-containing protein</fullName>
    </recommendedName>
</protein>
<dbReference type="Pfam" id="PF13449">
    <property type="entry name" value="Phytase-like"/>
    <property type="match status" value="1"/>
</dbReference>
<dbReference type="InterPro" id="IPR027372">
    <property type="entry name" value="Phytase-like_dom"/>
</dbReference>
<accession>A0ABP3Q3P4</accession>
<evidence type="ECO:0000313" key="3">
    <source>
        <dbReference type="Proteomes" id="UP001501588"/>
    </source>
</evidence>
<reference evidence="3" key="1">
    <citation type="journal article" date="2019" name="Int. J. Syst. Evol. Microbiol.">
        <title>The Global Catalogue of Microorganisms (GCM) 10K type strain sequencing project: providing services to taxonomists for standard genome sequencing and annotation.</title>
        <authorList>
            <consortium name="The Broad Institute Genomics Platform"/>
            <consortium name="The Broad Institute Genome Sequencing Center for Infectious Disease"/>
            <person name="Wu L."/>
            <person name="Ma J."/>
        </authorList>
    </citation>
    <scope>NUCLEOTIDE SEQUENCE [LARGE SCALE GENOMIC DNA]</scope>
    <source>
        <strain evidence="3">JCM 9933</strain>
    </source>
</reference>
<evidence type="ECO:0000313" key="2">
    <source>
        <dbReference type="EMBL" id="GAA0577649.1"/>
    </source>
</evidence>
<evidence type="ECO:0000259" key="1">
    <source>
        <dbReference type="Pfam" id="PF13449"/>
    </source>
</evidence>
<organism evidence="2 3">
    <name type="scientific">Craurococcus roseus</name>
    <dbReference type="NCBI Taxonomy" id="77585"/>
    <lineage>
        <taxon>Bacteria</taxon>
        <taxon>Pseudomonadati</taxon>
        <taxon>Pseudomonadota</taxon>
        <taxon>Alphaproteobacteria</taxon>
        <taxon>Acetobacterales</taxon>
        <taxon>Acetobacteraceae</taxon>
        <taxon>Craurococcus</taxon>
    </lineage>
</organism>
<gene>
    <name evidence="2" type="ORF">GCM10009416_15250</name>
</gene>
<comment type="caution">
    <text evidence="2">The sequence shown here is derived from an EMBL/GenBank/DDBJ whole genome shotgun (WGS) entry which is preliminary data.</text>
</comment>